<dbReference type="EMBL" id="CP073754">
    <property type="protein sequence ID" value="QWF70197.1"/>
    <property type="molecule type" value="Genomic_DNA"/>
</dbReference>
<evidence type="ECO:0008006" key="4">
    <source>
        <dbReference type="Google" id="ProtNLM"/>
    </source>
</evidence>
<proteinExistence type="predicted"/>
<organism evidence="2 3">
    <name type="scientific">Methylomonas paludis</name>
    <dbReference type="NCBI Taxonomy" id="1173101"/>
    <lineage>
        <taxon>Bacteria</taxon>
        <taxon>Pseudomonadati</taxon>
        <taxon>Pseudomonadota</taxon>
        <taxon>Gammaproteobacteria</taxon>
        <taxon>Methylococcales</taxon>
        <taxon>Methylococcaceae</taxon>
        <taxon>Methylomonas</taxon>
    </lineage>
</organism>
<feature type="chain" id="PRO_5037262745" description="Secreted protein" evidence="1">
    <location>
        <begin position="27"/>
        <end position="109"/>
    </location>
</feature>
<protein>
    <recommendedName>
        <fullName evidence="4">Secreted protein</fullName>
    </recommendedName>
</protein>
<reference evidence="2" key="1">
    <citation type="submission" date="2021-04" db="EMBL/GenBank/DDBJ databases">
        <title>Draft genome sequence data of methanotrophic Methylovulum sp. strain S1L and Methylomonas sp. strain S2AM isolated from boreal lake water columns.</title>
        <authorList>
            <person name="Rissanen A.J."/>
            <person name="Mangayil R."/>
            <person name="Svenning M.M."/>
            <person name="Khanongnuch R."/>
        </authorList>
    </citation>
    <scope>NUCLEOTIDE SEQUENCE</scope>
    <source>
        <strain evidence="2">S2AM</strain>
    </source>
</reference>
<keyword evidence="1" id="KW-0732">Signal</keyword>
<keyword evidence="3" id="KW-1185">Reference proteome</keyword>
<accession>A0A975MLV7</accession>
<dbReference type="RefSeq" id="WP_215581121.1">
    <property type="nucleotide sequence ID" value="NZ_CP073754.1"/>
</dbReference>
<dbReference type="Proteomes" id="UP000676649">
    <property type="component" value="Chromosome"/>
</dbReference>
<sequence length="109" mass="11614">MKAMQVLLKQAIGVAFLFAIASMASATVSLDQTGNRHEISVSAAINSPLQLASVLHAPDLTTFKQLSPEVLRQAEQLSSQLAPNLPVAAWVGLTGLLGFLRFKKAKTID</sequence>
<dbReference type="KEGG" id="mpad:KEF85_12700"/>
<evidence type="ECO:0000313" key="3">
    <source>
        <dbReference type="Proteomes" id="UP000676649"/>
    </source>
</evidence>
<name>A0A975MLV7_9GAMM</name>
<evidence type="ECO:0000313" key="2">
    <source>
        <dbReference type="EMBL" id="QWF70197.1"/>
    </source>
</evidence>
<dbReference type="AlphaFoldDB" id="A0A975MLV7"/>
<feature type="signal peptide" evidence="1">
    <location>
        <begin position="1"/>
        <end position="26"/>
    </location>
</feature>
<gene>
    <name evidence="2" type="ORF">KEF85_12700</name>
</gene>
<evidence type="ECO:0000256" key="1">
    <source>
        <dbReference type="SAM" id="SignalP"/>
    </source>
</evidence>